<dbReference type="AlphaFoldDB" id="A0A8H7R5E8"/>
<comment type="caution">
    <text evidence="1">The sequence shown here is derived from an EMBL/GenBank/DDBJ whole genome shotgun (WGS) entry which is preliminary data.</text>
</comment>
<dbReference type="CDD" id="cd10229">
    <property type="entry name" value="ASKHA_NBD_HSP70_HSPA12"/>
    <property type="match status" value="1"/>
</dbReference>
<dbReference type="OrthoDB" id="2963168at2759"/>
<sequence length="485" mass="55003">MGHFRPGDYDYVVGIDFGTTYSGCSFAYTGAGNKEIEDIIRWPNQSQNVHYKTPTVLLYKRGATTTEWWGEYACKRFVYAKGYLDKVLVTRFKLLLNNDSSAPKLPPGLQVEGVVRDYLKGFHKHVMLQLEHSLGSRYNPDKIRYCLTVPAGWSDQAKIIMREATINAGIIKSDDHPERLTLISEPEAAALYCQTNCEEFNLTDGQQFLICDAGRETVDLVTFEISGDDSDRTLKEITTARGENCGSTFLDCHMRNLLKDKLSQHMVLSPIALEEMTKSFVEIHKLMFGENDERDGIYLVLPNAMYDADPTVLEKINVEDYSLFFSYEELMERVFEPVVSKVIHLIQQQLDHPEARKPMDAIFMVGEFSKSPYLERRIRETFKDRVNIISAAPRGELAVVRGAVLRGLQPTIVSQRIARHTQGIQTRGCFCGNTGSIYACDDDNAVPRRVEYTDDVVLKQVGEFILSAPANMTGDEILLKVDFYF</sequence>
<accession>A0A8H7R5E8</accession>
<protein>
    <submittedName>
        <fullName evidence="1">Uncharacterized protein</fullName>
    </submittedName>
</protein>
<gene>
    <name evidence="1" type="ORF">INT47_007523</name>
</gene>
<evidence type="ECO:0000313" key="1">
    <source>
        <dbReference type="EMBL" id="KAG2203940.1"/>
    </source>
</evidence>
<reference evidence="1" key="1">
    <citation type="submission" date="2020-12" db="EMBL/GenBank/DDBJ databases">
        <title>Metabolic potential, ecology and presence of endohyphal bacteria is reflected in genomic diversity of Mucoromycotina.</title>
        <authorList>
            <person name="Muszewska A."/>
            <person name="Okrasinska A."/>
            <person name="Steczkiewicz K."/>
            <person name="Drgas O."/>
            <person name="Orlowska M."/>
            <person name="Perlinska-Lenart U."/>
            <person name="Aleksandrzak-Piekarczyk T."/>
            <person name="Szatraj K."/>
            <person name="Zielenkiewicz U."/>
            <person name="Pilsyk S."/>
            <person name="Malc E."/>
            <person name="Mieczkowski P."/>
            <person name="Kruszewska J.S."/>
            <person name="Biernat P."/>
            <person name="Pawlowska J."/>
        </authorList>
    </citation>
    <scope>NUCLEOTIDE SEQUENCE</scope>
    <source>
        <strain evidence="1">WA0000017839</strain>
    </source>
</reference>
<dbReference type="InterPro" id="IPR043129">
    <property type="entry name" value="ATPase_NBD"/>
</dbReference>
<dbReference type="Proteomes" id="UP000603453">
    <property type="component" value="Unassembled WGS sequence"/>
</dbReference>
<dbReference type="Gene3D" id="3.90.640.10">
    <property type="entry name" value="Actin, Chain A, domain 4"/>
    <property type="match status" value="1"/>
</dbReference>
<dbReference type="SUPFAM" id="SSF53067">
    <property type="entry name" value="Actin-like ATPase domain"/>
    <property type="match status" value="2"/>
</dbReference>
<dbReference type="Gene3D" id="3.30.420.40">
    <property type="match status" value="2"/>
</dbReference>
<evidence type="ECO:0000313" key="2">
    <source>
        <dbReference type="Proteomes" id="UP000603453"/>
    </source>
</evidence>
<name>A0A8H7R5E8_9FUNG</name>
<keyword evidence="2" id="KW-1185">Reference proteome</keyword>
<proteinExistence type="predicted"/>
<feature type="non-terminal residue" evidence="1">
    <location>
        <position position="1"/>
    </location>
</feature>
<dbReference type="PANTHER" id="PTHR14187:SF5">
    <property type="entry name" value="HEAT SHOCK 70 KDA PROTEIN 12A"/>
    <property type="match status" value="1"/>
</dbReference>
<organism evidence="1 2">
    <name type="scientific">Mucor saturninus</name>
    <dbReference type="NCBI Taxonomy" id="64648"/>
    <lineage>
        <taxon>Eukaryota</taxon>
        <taxon>Fungi</taxon>
        <taxon>Fungi incertae sedis</taxon>
        <taxon>Mucoromycota</taxon>
        <taxon>Mucoromycotina</taxon>
        <taxon>Mucoromycetes</taxon>
        <taxon>Mucorales</taxon>
        <taxon>Mucorineae</taxon>
        <taxon>Mucoraceae</taxon>
        <taxon>Mucor</taxon>
    </lineage>
</organism>
<dbReference type="EMBL" id="JAEPRD010000048">
    <property type="protein sequence ID" value="KAG2203940.1"/>
    <property type="molecule type" value="Genomic_DNA"/>
</dbReference>
<dbReference type="PANTHER" id="PTHR14187">
    <property type="entry name" value="ALPHA KINASE/ELONGATION FACTOR 2 KINASE"/>
    <property type="match status" value="1"/>
</dbReference>